<protein>
    <submittedName>
        <fullName evidence="3">Nitrilase</fullName>
    </submittedName>
</protein>
<dbReference type="PANTHER" id="PTHR43674">
    <property type="entry name" value="NITRILASE C965.09-RELATED"/>
    <property type="match status" value="1"/>
</dbReference>
<comment type="caution">
    <text evidence="3">The sequence shown here is derived from an EMBL/GenBank/DDBJ whole genome shotgun (WGS) entry which is preliminary data.</text>
</comment>
<organism evidence="3 4">
    <name type="scientific">Arthrobacter oryzae</name>
    <dbReference type="NCBI Taxonomy" id="409290"/>
    <lineage>
        <taxon>Bacteria</taxon>
        <taxon>Bacillati</taxon>
        <taxon>Actinomycetota</taxon>
        <taxon>Actinomycetes</taxon>
        <taxon>Micrococcales</taxon>
        <taxon>Micrococcaceae</taxon>
        <taxon>Arthrobacter</taxon>
    </lineage>
</organism>
<accession>A0A3N0C5T2</accession>
<dbReference type="InterPro" id="IPR050345">
    <property type="entry name" value="Aliph_Amidase/BUP"/>
</dbReference>
<dbReference type="EMBL" id="RBED01000070">
    <property type="protein sequence ID" value="RNL58049.1"/>
    <property type="molecule type" value="Genomic_DNA"/>
</dbReference>
<dbReference type="RefSeq" id="WP_123254280.1">
    <property type="nucleotide sequence ID" value="NZ_RBED01000070.1"/>
</dbReference>
<sequence length="264" mass="27497">MVLLALMQAKAAVLDVSANCDAIDDAARRAASAGGQLLLTPELFPVGYAPCRLRTDLDPSTLPAIRQVMAEIARQHRIGLVYSLPAVTADGQWRITATLLDGNGTELLSYAKVHLFGPDERSVFKAADAAPAVVDFHGVRTSLAICYDIEFPETARAAALRGAGLLLVPTALGPGFDAVPQVLIRARALENHMAVAYANHAGAEDGIEFPGGSVIAAADGSLLAAAGSGAELLFAEVGVAGPDDADAVSYLRDHRPGTYRGWEG</sequence>
<evidence type="ECO:0000256" key="1">
    <source>
        <dbReference type="ARBA" id="ARBA00022801"/>
    </source>
</evidence>
<name>A0A3N0C5T2_9MICC</name>
<proteinExistence type="predicted"/>
<evidence type="ECO:0000313" key="4">
    <source>
        <dbReference type="Proteomes" id="UP000273807"/>
    </source>
</evidence>
<dbReference type="GO" id="GO:0033388">
    <property type="term" value="P:putrescine biosynthetic process from arginine"/>
    <property type="evidence" value="ECO:0007669"/>
    <property type="project" value="TreeGrafter"/>
</dbReference>
<dbReference type="InterPro" id="IPR003010">
    <property type="entry name" value="C-N_Hydrolase"/>
</dbReference>
<dbReference type="PROSITE" id="PS50263">
    <property type="entry name" value="CN_HYDROLASE"/>
    <property type="match status" value="1"/>
</dbReference>
<dbReference type="InterPro" id="IPR036526">
    <property type="entry name" value="C-N_Hydrolase_sf"/>
</dbReference>
<dbReference type="Gene3D" id="3.60.110.10">
    <property type="entry name" value="Carbon-nitrogen hydrolase"/>
    <property type="match status" value="1"/>
</dbReference>
<keyword evidence="4" id="KW-1185">Reference proteome</keyword>
<feature type="domain" description="CN hydrolase" evidence="2">
    <location>
        <begin position="2"/>
        <end position="239"/>
    </location>
</feature>
<dbReference type="Pfam" id="PF00795">
    <property type="entry name" value="CN_hydrolase"/>
    <property type="match status" value="1"/>
</dbReference>
<evidence type="ECO:0000313" key="3">
    <source>
        <dbReference type="EMBL" id="RNL58049.1"/>
    </source>
</evidence>
<evidence type="ECO:0000259" key="2">
    <source>
        <dbReference type="PROSITE" id="PS50263"/>
    </source>
</evidence>
<dbReference type="OrthoDB" id="9811121at2"/>
<dbReference type="GO" id="GO:0050126">
    <property type="term" value="F:N-carbamoylputrescine amidase activity"/>
    <property type="evidence" value="ECO:0007669"/>
    <property type="project" value="TreeGrafter"/>
</dbReference>
<keyword evidence="1" id="KW-0378">Hydrolase</keyword>
<gene>
    <name evidence="3" type="ORF">D7003_04475</name>
</gene>
<dbReference type="PANTHER" id="PTHR43674:SF2">
    <property type="entry name" value="BETA-UREIDOPROPIONASE"/>
    <property type="match status" value="1"/>
</dbReference>
<dbReference type="AlphaFoldDB" id="A0A3N0C5T2"/>
<reference evidence="3 4" key="1">
    <citation type="submission" date="2018-10" db="EMBL/GenBank/DDBJ databases">
        <title>Genome sequencing of Arthrobacter oryzae TNB02.</title>
        <authorList>
            <person name="Cho Y.-J."/>
            <person name="Cho A."/>
            <person name="Kim O.-S."/>
        </authorList>
    </citation>
    <scope>NUCLEOTIDE SEQUENCE [LARGE SCALE GENOMIC DNA]</scope>
    <source>
        <strain evidence="3 4">TNB02</strain>
    </source>
</reference>
<dbReference type="SUPFAM" id="SSF56317">
    <property type="entry name" value="Carbon-nitrogen hydrolase"/>
    <property type="match status" value="1"/>
</dbReference>
<dbReference type="Proteomes" id="UP000273807">
    <property type="component" value="Unassembled WGS sequence"/>
</dbReference>